<proteinExistence type="inferred from homology"/>
<feature type="region of interest" description="Disordered" evidence="5">
    <location>
        <begin position="356"/>
        <end position="572"/>
    </location>
</feature>
<comment type="caution">
    <text evidence="7">The sequence shown here is derived from an EMBL/GenBank/DDBJ whole genome shotgun (WGS) entry which is preliminary data.</text>
</comment>
<comment type="function">
    <text evidence="4">Involved in spliceosome maturation and the first step of pre-mRNA splicing.</text>
</comment>
<keyword evidence="4" id="KW-0508">mRNA splicing</keyword>
<name>A0A9W4XWU4_9PLEO</name>
<accession>A0A9W4XWU4</accession>
<feature type="compositionally biased region" description="Basic and acidic residues" evidence="5">
    <location>
        <begin position="1"/>
        <end position="11"/>
    </location>
</feature>
<feature type="compositionally biased region" description="Basic and acidic residues" evidence="5">
    <location>
        <begin position="97"/>
        <end position="106"/>
    </location>
</feature>
<dbReference type="GO" id="GO:0000398">
    <property type="term" value="P:mRNA splicing, via spliceosome"/>
    <property type="evidence" value="ECO:0007669"/>
    <property type="project" value="UniProtKB-UniRule"/>
</dbReference>
<feature type="region of interest" description="Disordered" evidence="5">
    <location>
        <begin position="272"/>
        <end position="295"/>
    </location>
</feature>
<evidence type="ECO:0000256" key="5">
    <source>
        <dbReference type="SAM" id="MobiDB-lite"/>
    </source>
</evidence>
<dbReference type="AlphaFoldDB" id="A0A9W4XWU4"/>
<reference evidence="7" key="1">
    <citation type="submission" date="2023-01" db="EMBL/GenBank/DDBJ databases">
        <authorList>
            <person name="Van Ghelder C."/>
            <person name="Rancurel C."/>
        </authorList>
    </citation>
    <scope>NUCLEOTIDE SEQUENCE</scope>
    <source>
        <strain evidence="7">CNCM I-4278</strain>
    </source>
</reference>
<feature type="compositionally biased region" description="Basic and acidic residues" evidence="5">
    <location>
        <begin position="480"/>
        <end position="524"/>
    </location>
</feature>
<keyword evidence="4" id="KW-0507">mRNA processing</keyword>
<dbReference type="GO" id="GO:0005681">
    <property type="term" value="C:spliceosomal complex"/>
    <property type="evidence" value="ECO:0007669"/>
    <property type="project" value="UniProtKB-UniRule"/>
</dbReference>
<evidence type="ECO:0000256" key="4">
    <source>
        <dbReference type="RuleBase" id="RU369096"/>
    </source>
</evidence>
<evidence type="ECO:0000313" key="7">
    <source>
        <dbReference type="EMBL" id="CAI6341421.1"/>
    </source>
</evidence>
<dbReference type="EMBL" id="CAOQHR010000012">
    <property type="protein sequence ID" value="CAI6341421.1"/>
    <property type="molecule type" value="Genomic_DNA"/>
</dbReference>
<dbReference type="Proteomes" id="UP001152607">
    <property type="component" value="Unassembled WGS sequence"/>
</dbReference>
<feature type="compositionally biased region" description="Pro residues" evidence="5">
    <location>
        <begin position="20"/>
        <end position="34"/>
    </location>
</feature>
<evidence type="ECO:0000259" key="6">
    <source>
        <dbReference type="PROSITE" id="PS50174"/>
    </source>
</evidence>
<keyword evidence="4" id="KW-0747">Spliceosome</keyword>
<feature type="compositionally biased region" description="Basic and acidic residues" evidence="5">
    <location>
        <begin position="412"/>
        <end position="449"/>
    </location>
</feature>
<evidence type="ECO:0000313" key="8">
    <source>
        <dbReference type="Proteomes" id="UP001152607"/>
    </source>
</evidence>
<evidence type="ECO:0000256" key="3">
    <source>
        <dbReference type="ARBA" id="ARBA00023242"/>
    </source>
</evidence>
<dbReference type="InterPro" id="IPR045166">
    <property type="entry name" value="Spp2-like"/>
</dbReference>
<dbReference type="GO" id="GO:0003676">
    <property type="term" value="F:nucleic acid binding"/>
    <property type="evidence" value="ECO:0007669"/>
    <property type="project" value="InterPro"/>
</dbReference>
<dbReference type="InterPro" id="IPR026822">
    <property type="entry name" value="Spp2/MOS2_G-patch"/>
</dbReference>
<keyword evidence="3 4" id="KW-0539">Nucleus</keyword>
<feature type="compositionally biased region" description="Basic and acidic residues" evidence="5">
    <location>
        <begin position="551"/>
        <end position="572"/>
    </location>
</feature>
<dbReference type="Pfam" id="PF12656">
    <property type="entry name" value="G-patch_2"/>
    <property type="match status" value="1"/>
</dbReference>
<feature type="region of interest" description="Disordered" evidence="5">
    <location>
        <begin position="1"/>
        <end position="251"/>
    </location>
</feature>
<dbReference type="PROSITE" id="PS50174">
    <property type="entry name" value="G_PATCH"/>
    <property type="match status" value="1"/>
</dbReference>
<dbReference type="OrthoDB" id="5577072at2759"/>
<gene>
    <name evidence="7" type="ORF">PDIGIT_LOCUS14618</name>
</gene>
<feature type="domain" description="G-patch" evidence="6">
    <location>
        <begin position="252"/>
        <end position="303"/>
    </location>
</feature>
<feature type="compositionally biased region" description="Basic and acidic residues" evidence="5">
    <location>
        <begin position="272"/>
        <end position="291"/>
    </location>
</feature>
<evidence type="ECO:0000256" key="2">
    <source>
        <dbReference type="ARBA" id="ARBA00008576"/>
    </source>
</evidence>
<dbReference type="InterPro" id="IPR000467">
    <property type="entry name" value="G_patch_dom"/>
</dbReference>
<organism evidence="7 8">
    <name type="scientific">Periconia digitata</name>
    <dbReference type="NCBI Taxonomy" id="1303443"/>
    <lineage>
        <taxon>Eukaryota</taxon>
        <taxon>Fungi</taxon>
        <taxon>Dikarya</taxon>
        <taxon>Ascomycota</taxon>
        <taxon>Pezizomycotina</taxon>
        <taxon>Dothideomycetes</taxon>
        <taxon>Pleosporomycetidae</taxon>
        <taxon>Pleosporales</taxon>
        <taxon>Massarineae</taxon>
        <taxon>Periconiaceae</taxon>
        <taxon>Periconia</taxon>
    </lineage>
</organism>
<dbReference type="PANTHER" id="PTHR15818">
    <property type="entry name" value="G PATCH AND KOW-CONTAINING"/>
    <property type="match status" value="1"/>
</dbReference>
<dbReference type="PANTHER" id="PTHR15818:SF2">
    <property type="entry name" value="G-PATCH DOMAIN AND KOW MOTIFS-CONTAINING PROTEIN"/>
    <property type="match status" value="1"/>
</dbReference>
<keyword evidence="8" id="KW-1185">Reference proteome</keyword>
<protein>
    <recommendedName>
        <fullName evidence="4">Pre-mRNA-splicing factor</fullName>
    </recommendedName>
</protein>
<feature type="compositionally biased region" description="Basic residues" evidence="5">
    <location>
        <begin position="525"/>
        <end position="550"/>
    </location>
</feature>
<comment type="similarity">
    <text evidence="2 4">Belongs to the SPP2 family.</text>
</comment>
<comment type="subcellular location">
    <subcellularLocation>
        <location evidence="1 4">Nucleus</location>
    </subcellularLocation>
</comment>
<sequence>MTSTRQAKDVDAQSITNFPPSFPPKHNPSPPSLPPLTMAGTGFKLSLAGAKKPGGIKPPPAKRPRLAALGDEPEDADKQQEILGWDTTAGGAIELNGKTKKEEEAAKAAPRVIASQPNRNWREDALKKHSGSGGSDGAPPGANPQQQTPGREMEEKPQLPVGLNLFPKKEESQDTANTTSEPMTLDPPAPESDDTLTPEQRLEKDALAALITGETPNHTVIPLSRTDQEAFEEDYNEARPAPTTADYDATPIDGFGAALLRGMGWKDGEELGLHRGDGVRKKAAPPKEVKARPALLGIGAKPEAAMGLEPKSAKAEKAATWKAKEALYKPATLAVAVRNKKTGEMMSEDEYNKMLEKQKFIDDGGGGGADHASSSRNTERDGRSSSSRKMIKYAGEDEDEDEYRRAKRRDRERRDRDRDRRDGDVLDDRYDSEPRRRDKHRDRDRDRYSESQSHSHRSSRRDDDDDDEYRSSHKSKSKSSRSDRDRDRDYERRDRDYERSSRGGGGGDKDKSRSSYRDNDDDRDRRHRRPHHHHRRSPSRSRSRSRSPKRRDRDRDRERGGSDRDRKRRRDD</sequence>
<evidence type="ECO:0000256" key="1">
    <source>
        <dbReference type="ARBA" id="ARBA00004123"/>
    </source>
</evidence>